<dbReference type="Pfam" id="PF17921">
    <property type="entry name" value="Integrase_H2C2"/>
    <property type="match status" value="1"/>
</dbReference>
<dbReference type="PANTHER" id="PTHR47266">
    <property type="entry name" value="ENDONUCLEASE-RELATED"/>
    <property type="match status" value="1"/>
</dbReference>
<evidence type="ECO:0000256" key="1">
    <source>
        <dbReference type="SAM" id="MobiDB-lite"/>
    </source>
</evidence>
<gene>
    <name evidence="3" type="ORF">EPI10_028534</name>
</gene>
<feature type="compositionally biased region" description="Basic residues" evidence="1">
    <location>
        <begin position="1"/>
        <end position="20"/>
    </location>
</feature>
<sequence>MSARRRGHGRRGRGRGRGAKARFLASRHVPEREALLKSVIMNCKLKECNVSRLVIHTIRSNSMINFELIQKILHETDSECLSVHPGSTKMYNDLKQLYWWLSLKQDISDFASRCFVCQQVKAEHQVPSGLL</sequence>
<evidence type="ECO:0000313" key="3">
    <source>
        <dbReference type="EMBL" id="KAA3462006.1"/>
    </source>
</evidence>
<dbReference type="InterPro" id="IPR041588">
    <property type="entry name" value="Integrase_H2C2"/>
</dbReference>
<dbReference type="AlphaFoldDB" id="A0A5B6UYG6"/>
<dbReference type="EMBL" id="SMMG02000009">
    <property type="protein sequence ID" value="KAA3462006.1"/>
    <property type="molecule type" value="Genomic_DNA"/>
</dbReference>
<feature type="domain" description="Integrase zinc-binding" evidence="2">
    <location>
        <begin position="67"/>
        <end position="122"/>
    </location>
</feature>
<evidence type="ECO:0000313" key="4">
    <source>
        <dbReference type="Proteomes" id="UP000325315"/>
    </source>
</evidence>
<dbReference type="Proteomes" id="UP000325315">
    <property type="component" value="Unassembled WGS sequence"/>
</dbReference>
<protein>
    <submittedName>
        <fullName evidence="3">Integrase</fullName>
    </submittedName>
</protein>
<organism evidence="3 4">
    <name type="scientific">Gossypium australe</name>
    <dbReference type="NCBI Taxonomy" id="47621"/>
    <lineage>
        <taxon>Eukaryota</taxon>
        <taxon>Viridiplantae</taxon>
        <taxon>Streptophyta</taxon>
        <taxon>Embryophyta</taxon>
        <taxon>Tracheophyta</taxon>
        <taxon>Spermatophyta</taxon>
        <taxon>Magnoliopsida</taxon>
        <taxon>eudicotyledons</taxon>
        <taxon>Gunneridae</taxon>
        <taxon>Pentapetalae</taxon>
        <taxon>rosids</taxon>
        <taxon>malvids</taxon>
        <taxon>Malvales</taxon>
        <taxon>Malvaceae</taxon>
        <taxon>Malvoideae</taxon>
        <taxon>Gossypium</taxon>
    </lineage>
</organism>
<comment type="caution">
    <text evidence="3">The sequence shown here is derived from an EMBL/GenBank/DDBJ whole genome shotgun (WGS) entry which is preliminary data.</text>
</comment>
<name>A0A5B6UYG6_9ROSI</name>
<reference evidence="3" key="1">
    <citation type="submission" date="2019-08" db="EMBL/GenBank/DDBJ databases">
        <authorList>
            <person name="Liu F."/>
        </authorList>
    </citation>
    <scope>NUCLEOTIDE SEQUENCE [LARGE SCALE GENOMIC DNA]</scope>
    <source>
        <strain evidence="3">PA1801</strain>
        <tissue evidence="3">Leaf</tissue>
    </source>
</reference>
<proteinExistence type="predicted"/>
<dbReference type="InterPro" id="IPR052160">
    <property type="entry name" value="Gypsy_RT_Integrase-like"/>
</dbReference>
<dbReference type="OrthoDB" id="1938712at2759"/>
<accession>A0A5B6UYG6</accession>
<evidence type="ECO:0000259" key="2">
    <source>
        <dbReference type="Pfam" id="PF17921"/>
    </source>
</evidence>
<feature type="region of interest" description="Disordered" evidence="1">
    <location>
        <begin position="1"/>
        <end position="21"/>
    </location>
</feature>
<dbReference type="Gene3D" id="1.10.340.70">
    <property type="match status" value="1"/>
</dbReference>
<keyword evidence="4" id="KW-1185">Reference proteome</keyword>